<dbReference type="EMBL" id="JAPEQY010000006">
    <property type="protein sequence ID" value="MFO2477726.1"/>
    <property type="molecule type" value="Genomic_DNA"/>
</dbReference>
<gene>
    <name evidence="1" type="ORF">OOJ96_09950</name>
</gene>
<reference evidence="1" key="1">
    <citation type="submission" date="2022-11" db="EMBL/GenBank/DDBJ databases">
        <title>Draft genome sequences of strains of Pseudomonas imrae sp. nov.</title>
        <authorList>
            <person name="Salva Serra F."/>
            <person name="Nimje P."/>
            <person name="Moore E.R.B."/>
            <person name="Marathe N.P."/>
        </authorList>
    </citation>
    <scope>NUCLEOTIDE SEQUENCE</scope>
    <source>
        <strain evidence="1">15FMM2</strain>
    </source>
</reference>
<evidence type="ECO:0000313" key="2">
    <source>
        <dbReference type="Proteomes" id="UP001637618"/>
    </source>
</evidence>
<keyword evidence="2" id="KW-1185">Reference proteome</keyword>
<dbReference type="Proteomes" id="UP001637618">
    <property type="component" value="Unassembled WGS sequence"/>
</dbReference>
<organism evidence="1 2">
    <name type="scientific">Pseudomonas imrae</name>
    <dbReference type="NCBI Taxonomy" id="2992837"/>
    <lineage>
        <taxon>Bacteria</taxon>
        <taxon>Pseudomonadati</taxon>
        <taxon>Pseudomonadota</taxon>
        <taxon>Gammaproteobacteria</taxon>
        <taxon>Pseudomonadales</taxon>
        <taxon>Pseudomonadaceae</taxon>
        <taxon>Pseudomonas</taxon>
    </lineage>
</organism>
<sequence length="241" mass="26703">MKLLPAIFKRQLISYFSLPITYLCIVTFLIANAALGFYAGNFLAKDETDLSAFFQHHPWLYLAFIPAICVHLWSDEHIEGAQDFFSALPVSAFELTSGKFMAAWMVCGLTLLSTFPTLVILKYLGTPDDGIIIAQYLGSWLLSGVYLSVGCFICVVTRNRLIIFSSTMGLLLATSILFSIIDALDHQIPIFIVDSLMTLSPSTRFDTITSGLLTSHDILYFASMILAFLTATSVTLNFRHG</sequence>
<proteinExistence type="predicted"/>
<accession>A0ACC7PEN2</accession>
<comment type="caution">
    <text evidence="1">The sequence shown here is derived from an EMBL/GenBank/DDBJ whole genome shotgun (WGS) entry which is preliminary data.</text>
</comment>
<evidence type="ECO:0000313" key="1">
    <source>
        <dbReference type="EMBL" id="MFO2477726.1"/>
    </source>
</evidence>
<name>A0ACC7PEN2_9PSED</name>
<protein>
    <submittedName>
        <fullName evidence="1">ABC transporter permease</fullName>
    </submittedName>
</protein>